<evidence type="ECO:0000313" key="5">
    <source>
        <dbReference type="Proteomes" id="UP000812287"/>
    </source>
</evidence>
<dbReference type="Pfam" id="PF20152">
    <property type="entry name" value="DUF6534"/>
    <property type="match status" value="1"/>
</dbReference>
<dbReference type="AlphaFoldDB" id="A0A9P7VEI2"/>
<comment type="caution">
    <text evidence="4">The sequence shown here is derived from an EMBL/GenBank/DDBJ whole genome shotgun (WGS) entry which is preliminary data.</text>
</comment>
<reference evidence="4" key="1">
    <citation type="submission" date="2020-11" db="EMBL/GenBank/DDBJ databases">
        <title>Adaptations for nitrogen fixation in a non-lichenized fungal sporocarp promotes dispersal by wood-feeding termites.</title>
        <authorList>
            <consortium name="DOE Joint Genome Institute"/>
            <person name="Koch R.A."/>
            <person name="Yoon G."/>
            <person name="Arayal U."/>
            <person name="Lail K."/>
            <person name="Amirebrahimi M."/>
            <person name="Labutti K."/>
            <person name="Lipzen A."/>
            <person name="Riley R."/>
            <person name="Barry K."/>
            <person name="Henrissat B."/>
            <person name="Grigoriev I.V."/>
            <person name="Herr J.R."/>
            <person name="Aime M.C."/>
        </authorList>
    </citation>
    <scope>NUCLEOTIDE SEQUENCE</scope>
    <source>
        <strain evidence="4">MCA 3950</strain>
    </source>
</reference>
<protein>
    <recommendedName>
        <fullName evidence="3">DUF6534 domain-containing protein</fullName>
    </recommendedName>
</protein>
<dbReference type="OrthoDB" id="3270417at2759"/>
<feature type="region of interest" description="Disordered" evidence="1">
    <location>
        <begin position="354"/>
        <end position="393"/>
    </location>
</feature>
<keyword evidence="2" id="KW-0472">Membrane</keyword>
<gene>
    <name evidence="4" type="ORF">BT62DRAFT_1014189</name>
</gene>
<dbReference type="PANTHER" id="PTHR40465">
    <property type="entry name" value="CHROMOSOME 1, WHOLE GENOME SHOTGUN SEQUENCE"/>
    <property type="match status" value="1"/>
</dbReference>
<name>A0A9P7VEI2_9AGAR</name>
<evidence type="ECO:0000259" key="3">
    <source>
        <dbReference type="Pfam" id="PF20152"/>
    </source>
</evidence>
<proteinExistence type="predicted"/>
<evidence type="ECO:0000256" key="1">
    <source>
        <dbReference type="SAM" id="MobiDB-lite"/>
    </source>
</evidence>
<accession>A0A9P7VEI2</accession>
<feature type="transmembrane region" description="Helical" evidence="2">
    <location>
        <begin position="270"/>
        <end position="292"/>
    </location>
</feature>
<feature type="compositionally biased region" description="Basic residues" evidence="1">
    <location>
        <begin position="356"/>
        <end position="378"/>
    </location>
</feature>
<dbReference type="InterPro" id="IPR045339">
    <property type="entry name" value="DUF6534"/>
</dbReference>
<feature type="transmembrane region" description="Helical" evidence="2">
    <location>
        <begin position="243"/>
        <end position="264"/>
    </location>
</feature>
<feature type="transmembrane region" description="Helical" evidence="2">
    <location>
        <begin position="74"/>
        <end position="91"/>
    </location>
</feature>
<dbReference type="GeneID" id="66100463"/>
<dbReference type="PANTHER" id="PTHR40465:SF1">
    <property type="entry name" value="DUF6534 DOMAIN-CONTAINING PROTEIN"/>
    <property type="match status" value="1"/>
</dbReference>
<evidence type="ECO:0000256" key="2">
    <source>
        <dbReference type="SAM" id="Phobius"/>
    </source>
</evidence>
<feature type="transmembrane region" description="Helical" evidence="2">
    <location>
        <begin position="199"/>
        <end position="222"/>
    </location>
</feature>
<keyword evidence="2" id="KW-0812">Transmembrane</keyword>
<dbReference type="EMBL" id="MU250604">
    <property type="protein sequence ID" value="KAG7439239.1"/>
    <property type="molecule type" value="Genomic_DNA"/>
</dbReference>
<keyword evidence="2" id="KW-1133">Transmembrane helix</keyword>
<evidence type="ECO:0000313" key="4">
    <source>
        <dbReference type="EMBL" id="KAG7439239.1"/>
    </source>
</evidence>
<sequence>MTSALPTIQDTFGALYVGAILAAVLFGITNLQAVMYYKRYPDDWWLYRYSTGRDALVRSFIRLSGGWRLTCDRILDTLHVALSTYALYVFLIDMYGDLLRALETTVRSMQLQLSVNDMLVVFVQWVYAIRLWKRSGTPFSQNSPTLCRKHPNKFSRVLHPLITSQFVTVTASLGAGIFIVYDIFHVPNLASASIIKRSIYTYCSTIAAADFIIAAMMCYYLHKSRGVTMISSTSATLLRLMRLILISGLATSACSLFTLIAYIVWPESLIFLGIHFVLSKLYVNSLLAMLNYRREHKSNKAKSDYEVNSTLRIAPQSSQATPEESAIMPPQYSINSVVRDRYALHNVSLFSIQNRDRKRKHRRSEVPPKHRGSSKSGKKFNSPFPSQTTTTAHEDDCSTMKELWGHSILQWNISGCAFSGVVKGLSS</sequence>
<keyword evidence="5" id="KW-1185">Reference proteome</keyword>
<dbReference type="Proteomes" id="UP000812287">
    <property type="component" value="Unassembled WGS sequence"/>
</dbReference>
<organism evidence="4 5">
    <name type="scientific">Guyanagaster necrorhizus</name>
    <dbReference type="NCBI Taxonomy" id="856835"/>
    <lineage>
        <taxon>Eukaryota</taxon>
        <taxon>Fungi</taxon>
        <taxon>Dikarya</taxon>
        <taxon>Basidiomycota</taxon>
        <taxon>Agaricomycotina</taxon>
        <taxon>Agaricomycetes</taxon>
        <taxon>Agaricomycetidae</taxon>
        <taxon>Agaricales</taxon>
        <taxon>Marasmiineae</taxon>
        <taxon>Physalacriaceae</taxon>
        <taxon>Guyanagaster</taxon>
    </lineage>
</organism>
<feature type="transmembrane region" description="Helical" evidence="2">
    <location>
        <begin position="12"/>
        <end position="31"/>
    </location>
</feature>
<dbReference type="RefSeq" id="XP_043032743.1">
    <property type="nucleotide sequence ID" value="XM_043178176.1"/>
</dbReference>
<feature type="domain" description="DUF6534" evidence="3">
    <location>
        <begin position="207"/>
        <end position="294"/>
    </location>
</feature>
<feature type="transmembrane region" description="Helical" evidence="2">
    <location>
        <begin position="157"/>
        <end position="179"/>
    </location>
</feature>